<dbReference type="SFLD" id="SFLDS00019">
    <property type="entry name" value="Glutathione_Transferase_(cytos"/>
    <property type="match status" value="1"/>
</dbReference>
<comment type="similarity">
    <text evidence="1">Belongs to the GST superfamily.</text>
</comment>
<dbReference type="Proteomes" id="UP000248311">
    <property type="component" value="Unassembled WGS sequence"/>
</dbReference>
<dbReference type="Pfam" id="PF02798">
    <property type="entry name" value="GST_N"/>
    <property type="match status" value="1"/>
</dbReference>
<keyword evidence="5" id="KW-1185">Reference proteome</keyword>
<evidence type="ECO:0000259" key="3">
    <source>
        <dbReference type="PROSITE" id="PS50405"/>
    </source>
</evidence>
<dbReference type="SUPFAM" id="SSF47616">
    <property type="entry name" value="GST C-terminal domain-like"/>
    <property type="match status" value="1"/>
</dbReference>
<dbReference type="GO" id="GO:0016740">
    <property type="term" value="F:transferase activity"/>
    <property type="evidence" value="ECO:0007669"/>
    <property type="project" value="UniProtKB-KW"/>
</dbReference>
<dbReference type="InterPro" id="IPR036249">
    <property type="entry name" value="Thioredoxin-like_sf"/>
</dbReference>
<evidence type="ECO:0000256" key="1">
    <source>
        <dbReference type="RuleBase" id="RU003494"/>
    </source>
</evidence>
<dbReference type="PROSITE" id="PS50405">
    <property type="entry name" value="GST_CTER"/>
    <property type="match status" value="1"/>
</dbReference>
<keyword evidence="4" id="KW-0808">Transferase</keyword>
<dbReference type="AlphaFoldDB" id="A0A318SM43"/>
<sequence length="208" mass="23334">MLKLHCLAYSRGLRVVWLLEELEVPYDLVFYERTERFRAPQALRGVHPLGRSPVIEDDGLMLAESSAILRYIDTRYGSGSFQPAPASRPYFEHAEWLDFAESSAATPIITAALEKASGKEEVPQDQRVKAQLADNFDYIESRLADRPFLMGEAPMLADIQMSYLMAVAEMAGLLEARPGLAAYWQRLQERPGFQAATAKAGPMAPQRR</sequence>
<evidence type="ECO:0000313" key="5">
    <source>
        <dbReference type="Proteomes" id="UP000248311"/>
    </source>
</evidence>
<dbReference type="InterPro" id="IPR010987">
    <property type="entry name" value="Glutathione-S-Trfase_C-like"/>
</dbReference>
<evidence type="ECO:0000313" key="4">
    <source>
        <dbReference type="EMBL" id="PYE80894.1"/>
    </source>
</evidence>
<dbReference type="InterPro" id="IPR004046">
    <property type="entry name" value="GST_C"/>
</dbReference>
<dbReference type="SUPFAM" id="SSF52833">
    <property type="entry name" value="Thioredoxin-like"/>
    <property type="match status" value="1"/>
</dbReference>
<organism evidence="4 5">
    <name type="scientific">Pseudoroseicyclus aestuarii</name>
    <dbReference type="NCBI Taxonomy" id="1795041"/>
    <lineage>
        <taxon>Bacteria</taxon>
        <taxon>Pseudomonadati</taxon>
        <taxon>Pseudomonadota</taxon>
        <taxon>Alphaproteobacteria</taxon>
        <taxon>Rhodobacterales</taxon>
        <taxon>Paracoccaceae</taxon>
        <taxon>Pseudoroseicyclus</taxon>
    </lineage>
</organism>
<comment type="caution">
    <text evidence="4">The sequence shown here is derived from an EMBL/GenBank/DDBJ whole genome shotgun (WGS) entry which is preliminary data.</text>
</comment>
<gene>
    <name evidence="4" type="ORF">DFP88_10925</name>
</gene>
<dbReference type="PANTHER" id="PTHR44051">
    <property type="entry name" value="GLUTATHIONE S-TRANSFERASE-RELATED"/>
    <property type="match status" value="1"/>
</dbReference>
<dbReference type="CDD" id="cd03046">
    <property type="entry name" value="GST_N_GTT1_like"/>
    <property type="match status" value="1"/>
</dbReference>
<dbReference type="PROSITE" id="PS50404">
    <property type="entry name" value="GST_NTER"/>
    <property type="match status" value="1"/>
</dbReference>
<dbReference type="Gene3D" id="1.20.1050.10">
    <property type="match status" value="1"/>
</dbReference>
<dbReference type="OrthoDB" id="9810080at2"/>
<evidence type="ECO:0000259" key="2">
    <source>
        <dbReference type="PROSITE" id="PS50404"/>
    </source>
</evidence>
<dbReference type="SFLD" id="SFLDG01150">
    <property type="entry name" value="Main.1:_Beta-like"/>
    <property type="match status" value="1"/>
</dbReference>
<reference evidence="4 5" key="1">
    <citation type="submission" date="2018-06" db="EMBL/GenBank/DDBJ databases">
        <title>Genomic Encyclopedia of Type Strains, Phase III (KMG-III): the genomes of soil and plant-associated and newly described type strains.</title>
        <authorList>
            <person name="Whitman W."/>
        </authorList>
    </citation>
    <scope>NUCLEOTIDE SEQUENCE [LARGE SCALE GENOMIC DNA]</scope>
    <source>
        <strain evidence="4 5">CECT 9025</strain>
    </source>
</reference>
<dbReference type="SFLD" id="SFLDG00358">
    <property type="entry name" value="Main_(cytGST)"/>
    <property type="match status" value="1"/>
</dbReference>
<feature type="domain" description="GST N-terminal" evidence="2">
    <location>
        <begin position="1"/>
        <end position="80"/>
    </location>
</feature>
<dbReference type="InterPro" id="IPR004045">
    <property type="entry name" value="Glutathione_S-Trfase_N"/>
</dbReference>
<dbReference type="RefSeq" id="WP_110815626.1">
    <property type="nucleotide sequence ID" value="NZ_QJTE01000009.1"/>
</dbReference>
<feature type="domain" description="GST C-terminal" evidence="3">
    <location>
        <begin position="86"/>
        <end position="206"/>
    </location>
</feature>
<dbReference type="InterPro" id="IPR040079">
    <property type="entry name" value="Glutathione_S-Trfase"/>
</dbReference>
<dbReference type="PANTHER" id="PTHR44051:SF9">
    <property type="entry name" value="GLUTATHIONE S-TRANSFERASE 1"/>
    <property type="match status" value="1"/>
</dbReference>
<protein>
    <submittedName>
        <fullName evidence="4">Glutathione S-transferase</fullName>
    </submittedName>
</protein>
<accession>A0A318SM43</accession>
<name>A0A318SM43_9RHOB</name>
<dbReference type="EMBL" id="QJTE01000009">
    <property type="protein sequence ID" value="PYE80894.1"/>
    <property type="molecule type" value="Genomic_DNA"/>
</dbReference>
<dbReference type="InterPro" id="IPR036282">
    <property type="entry name" value="Glutathione-S-Trfase_C_sf"/>
</dbReference>
<dbReference type="Gene3D" id="3.40.30.10">
    <property type="entry name" value="Glutaredoxin"/>
    <property type="match status" value="1"/>
</dbReference>
<proteinExistence type="inferred from homology"/>
<dbReference type="Pfam" id="PF00043">
    <property type="entry name" value="GST_C"/>
    <property type="match status" value="1"/>
</dbReference>